<dbReference type="Proteomes" id="UP000018001">
    <property type="component" value="Unassembled WGS sequence"/>
</dbReference>
<gene>
    <name evidence="14" type="ORF">PVAR5_0129</name>
</gene>
<organism evidence="14 15">
    <name type="scientific">Byssochlamys spectabilis (strain No. 5 / NBRC 109023)</name>
    <name type="common">Paecilomyces variotii</name>
    <dbReference type="NCBI Taxonomy" id="1356009"/>
    <lineage>
        <taxon>Eukaryota</taxon>
        <taxon>Fungi</taxon>
        <taxon>Dikarya</taxon>
        <taxon>Ascomycota</taxon>
        <taxon>Pezizomycotina</taxon>
        <taxon>Eurotiomycetes</taxon>
        <taxon>Eurotiomycetidae</taxon>
        <taxon>Eurotiales</taxon>
        <taxon>Thermoascaceae</taxon>
        <taxon>Paecilomyces</taxon>
    </lineage>
</organism>
<feature type="domain" description="Hexokinase C-terminal" evidence="13">
    <location>
        <begin position="228"/>
        <end position="466"/>
    </location>
</feature>
<dbReference type="GO" id="GO:0006096">
    <property type="term" value="P:glycolytic process"/>
    <property type="evidence" value="ECO:0007669"/>
    <property type="project" value="UniProtKB-UniPathway"/>
</dbReference>
<evidence type="ECO:0000313" key="15">
    <source>
        <dbReference type="Proteomes" id="UP000018001"/>
    </source>
</evidence>
<comment type="similarity">
    <text evidence="3 11">Belongs to the hexokinase family.</text>
</comment>
<evidence type="ECO:0000256" key="5">
    <source>
        <dbReference type="ARBA" id="ARBA00022741"/>
    </source>
</evidence>
<evidence type="ECO:0000256" key="11">
    <source>
        <dbReference type="RuleBase" id="RU362007"/>
    </source>
</evidence>
<dbReference type="FunCoup" id="V5FSI5">
    <property type="interactions" value="828"/>
</dbReference>
<dbReference type="EMBL" id="BAUL01000002">
    <property type="protein sequence ID" value="GAD91557.1"/>
    <property type="molecule type" value="Genomic_DNA"/>
</dbReference>
<dbReference type="FunFam" id="3.40.367.20:FF:000004">
    <property type="entry name" value="Phosphotransferase"/>
    <property type="match status" value="1"/>
</dbReference>
<keyword evidence="8 11" id="KW-0324">Glycolysis</keyword>
<dbReference type="GO" id="GO:0004340">
    <property type="term" value="F:glucokinase activity"/>
    <property type="evidence" value="ECO:0007669"/>
    <property type="project" value="TreeGrafter"/>
</dbReference>
<dbReference type="GO" id="GO:0005536">
    <property type="term" value="F:D-glucose binding"/>
    <property type="evidence" value="ECO:0007669"/>
    <property type="project" value="InterPro"/>
</dbReference>
<dbReference type="GO" id="GO:0019158">
    <property type="term" value="F:mannokinase activity"/>
    <property type="evidence" value="ECO:0007669"/>
    <property type="project" value="TreeGrafter"/>
</dbReference>
<evidence type="ECO:0000256" key="2">
    <source>
        <dbReference type="ARBA" id="ARBA00005028"/>
    </source>
</evidence>
<protein>
    <recommendedName>
        <fullName evidence="11">Phosphotransferase</fullName>
        <ecNumber evidence="11">2.7.1.-</ecNumber>
    </recommendedName>
</protein>
<dbReference type="Gene3D" id="1.10.287.1250">
    <property type="match status" value="1"/>
</dbReference>
<comment type="catalytic activity">
    <reaction evidence="10">
        <text>D-fructose + ATP = D-fructose 6-phosphate + ADP + H(+)</text>
        <dbReference type="Rhea" id="RHEA:16125"/>
        <dbReference type="ChEBI" id="CHEBI:15378"/>
        <dbReference type="ChEBI" id="CHEBI:30616"/>
        <dbReference type="ChEBI" id="CHEBI:37721"/>
        <dbReference type="ChEBI" id="CHEBI:61527"/>
        <dbReference type="ChEBI" id="CHEBI:456216"/>
        <dbReference type="EC" id="2.7.1.1"/>
    </reaction>
    <physiologicalReaction direction="left-to-right" evidence="10">
        <dbReference type="Rhea" id="RHEA:16126"/>
    </physiologicalReaction>
</comment>
<dbReference type="SUPFAM" id="SSF53067">
    <property type="entry name" value="Actin-like ATPase domain"/>
    <property type="match status" value="2"/>
</dbReference>
<dbReference type="PRINTS" id="PR00475">
    <property type="entry name" value="HEXOKINASE"/>
</dbReference>
<dbReference type="GO" id="GO:0001678">
    <property type="term" value="P:intracellular glucose homeostasis"/>
    <property type="evidence" value="ECO:0007669"/>
    <property type="project" value="InterPro"/>
</dbReference>
<dbReference type="GO" id="GO:0008865">
    <property type="term" value="F:fructokinase activity"/>
    <property type="evidence" value="ECO:0007669"/>
    <property type="project" value="TreeGrafter"/>
</dbReference>
<evidence type="ECO:0000259" key="12">
    <source>
        <dbReference type="Pfam" id="PF00349"/>
    </source>
</evidence>
<evidence type="ECO:0000313" key="14">
    <source>
        <dbReference type="EMBL" id="GAD91557.1"/>
    </source>
</evidence>
<evidence type="ECO:0000256" key="9">
    <source>
        <dbReference type="ARBA" id="ARBA00044613"/>
    </source>
</evidence>
<dbReference type="GO" id="GO:0006013">
    <property type="term" value="P:mannose metabolic process"/>
    <property type="evidence" value="ECO:0007669"/>
    <property type="project" value="TreeGrafter"/>
</dbReference>
<keyword evidence="15" id="KW-1185">Reference proteome</keyword>
<dbReference type="PROSITE" id="PS51748">
    <property type="entry name" value="HEXOKINASE_2"/>
    <property type="match status" value="1"/>
</dbReference>
<dbReference type="GO" id="GO:0005739">
    <property type="term" value="C:mitochondrion"/>
    <property type="evidence" value="ECO:0007669"/>
    <property type="project" value="TreeGrafter"/>
</dbReference>
<dbReference type="UniPathway" id="UPA00109">
    <property type="reaction ID" value="UER00180"/>
</dbReference>
<dbReference type="GO" id="GO:0005524">
    <property type="term" value="F:ATP binding"/>
    <property type="evidence" value="ECO:0007669"/>
    <property type="project" value="UniProtKB-UniRule"/>
</dbReference>
<dbReference type="InterPro" id="IPR043129">
    <property type="entry name" value="ATPase_NBD"/>
</dbReference>
<dbReference type="GO" id="GO:0006006">
    <property type="term" value="P:glucose metabolic process"/>
    <property type="evidence" value="ECO:0007669"/>
    <property type="project" value="TreeGrafter"/>
</dbReference>
<dbReference type="OrthoDB" id="419537at2759"/>
<keyword evidence="5 11" id="KW-0547">Nucleotide-binding</keyword>
<sequence>MERAQNPPQPFGSKALADIPQDVLYEVRRIEDLFTVNQKKLKQITDHFVKELEKGLSKEGGNIPMNVTWAMGFPSGNEQGRYLTVDMGGTNLRVCEVCLTDGRGEFETTQEKYKMPPGLRSGTKDELWDFVAECLDDFLKKHHRGGQTSEKLPLSFTFSYPVTQPTIRNGILQRWTKDFDVKGVEGQDVTPQFEAALEAKKVPVQIVALVNDTTGTLIASHYSDPEVKIGSIFSTGCNAAYMEEAGCIPKIADAGLSPDTPVAINTEYGAFDNERKVLPITSFDRQIDEGSPRPGQQTYEKMVAGLYLGEILRLVMIHLHDNDGLFRGQDISRMREPHVIDTCFLSTIEEYISESMKDIYDAFNRELGIKPAGHELKVCRYLVELIGTRAARLYACGIAAICKKKDIASCHVGVDGSVFNNYHRFRDRAAQALREILDWPEGPDDLITLQSAEDGSGVGAALIAALAMERS</sequence>
<dbReference type="PANTHER" id="PTHR19443:SF16">
    <property type="entry name" value="HEXOKINASE TYPE 1-RELATED"/>
    <property type="match status" value="1"/>
</dbReference>
<keyword evidence="6 11" id="KW-0418">Kinase</keyword>
<comment type="caution">
    <text evidence="14">The sequence shown here is derived from an EMBL/GenBank/DDBJ whole genome shotgun (WGS) entry which is preliminary data.</text>
</comment>
<keyword evidence="4 11" id="KW-0808">Transferase</keyword>
<dbReference type="EC" id="2.7.1.-" evidence="11"/>
<dbReference type="PANTHER" id="PTHR19443">
    <property type="entry name" value="HEXOKINASE"/>
    <property type="match status" value="1"/>
</dbReference>
<accession>V5FSI5</accession>
<dbReference type="InterPro" id="IPR022673">
    <property type="entry name" value="Hexokinase_C"/>
</dbReference>
<evidence type="ECO:0000256" key="1">
    <source>
        <dbReference type="ARBA" id="ARBA00004888"/>
    </source>
</evidence>
<dbReference type="InterPro" id="IPR001312">
    <property type="entry name" value="Hexokinase"/>
</dbReference>
<comment type="pathway">
    <text evidence="2">Carbohydrate metabolism; hexose metabolism.</text>
</comment>
<reference evidence="15" key="1">
    <citation type="journal article" date="2014" name="Genome Announc.">
        <title>Draft genome sequence of the formaldehyde-resistant fungus Byssochlamys spectabilis No. 5 (anamorph Paecilomyces variotii No. 5) (NBRC109023).</title>
        <authorList>
            <person name="Oka T."/>
            <person name="Ekino K."/>
            <person name="Fukuda K."/>
            <person name="Nomura Y."/>
        </authorList>
    </citation>
    <scope>NUCLEOTIDE SEQUENCE [LARGE SCALE GENOMIC DNA]</scope>
    <source>
        <strain evidence="15">No. 5 / NBRC 109023</strain>
    </source>
</reference>
<evidence type="ECO:0000256" key="4">
    <source>
        <dbReference type="ARBA" id="ARBA00022679"/>
    </source>
</evidence>
<dbReference type="Gene3D" id="3.40.367.20">
    <property type="match status" value="1"/>
</dbReference>
<evidence type="ECO:0000256" key="7">
    <source>
        <dbReference type="ARBA" id="ARBA00022840"/>
    </source>
</evidence>
<feature type="domain" description="Hexokinase N-terminal" evidence="12">
    <location>
        <begin position="27"/>
        <end position="222"/>
    </location>
</feature>
<evidence type="ECO:0000259" key="13">
    <source>
        <dbReference type="Pfam" id="PF03727"/>
    </source>
</evidence>
<dbReference type="InterPro" id="IPR022672">
    <property type="entry name" value="Hexokinase_N"/>
</dbReference>
<name>V5FSI5_BYSSN</name>
<evidence type="ECO:0000256" key="10">
    <source>
        <dbReference type="ARBA" id="ARBA00047905"/>
    </source>
</evidence>
<dbReference type="Pfam" id="PF03727">
    <property type="entry name" value="Hexokinase_2"/>
    <property type="match status" value="1"/>
</dbReference>
<evidence type="ECO:0000256" key="6">
    <source>
        <dbReference type="ARBA" id="ARBA00022777"/>
    </source>
</evidence>
<dbReference type="InParanoid" id="V5FSI5"/>
<dbReference type="eggNOG" id="KOG1369">
    <property type="taxonomic scope" value="Eukaryota"/>
</dbReference>
<dbReference type="Gene3D" id="3.30.420.40">
    <property type="match status" value="1"/>
</dbReference>
<dbReference type="Pfam" id="PF00349">
    <property type="entry name" value="Hexokinase_1"/>
    <property type="match status" value="1"/>
</dbReference>
<evidence type="ECO:0000256" key="3">
    <source>
        <dbReference type="ARBA" id="ARBA00009225"/>
    </source>
</evidence>
<dbReference type="FunFam" id="3.30.420.40:FF:000092">
    <property type="entry name" value="Phosphotransferase"/>
    <property type="match status" value="1"/>
</dbReference>
<comment type="pathway">
    <text evidence="1">Carbohydrate degradation; glycolysis; D-glyceraldehyde 3-phosphate and glycerone phosphate from D-glucose: step 1/4.</text>
</comment>
<proteinExistence type="inferred from homology"/>
<dbReference type="HOGENOM" id="CLU_014393_5_2_1"/>
<keyword evidence="7 11" id="KW-0067">ATP-binding</keyword>
<dbReference type="AlphaFoldDB" id="V5FSI5"/>
<dbReference type="GO" id="GO:0005829">
    <property type="term" value="C:cytosol"/>
    <property type="evidence" value="ECO:0007669"/>
    <property type="project" value="TreeGrafter"/>
</dbReference>
<evidence type="ECO:0000256" key="8">
    <source>
        <dbReference type="ARBA" id="ARBA00023152"/>
    </source>
</evidence>
<comment type="catalytic activity">
    <reaction evidence="9">
        <text>a D-hexose + ATP = a D-hexose 6-phosphate + ADP + H(+)</text>
        <dbReference type="Rhea" id="RHEA:22740"/>
        <dbReference type="ChEBI" id="CHEBI:4194"/>
        <dbReference type="ChEBI" id="CHEBI:15378"/>
        <dbReference type="ChEBI" id="CHEBI:30616"/>
        <dbReference type="ChEBI" id="CHEBI:229467"/>
        <dbReference type="ChEBI" id="CHEBI:456216"/>
        <dbReference type="EC" id="2.7.1.1"/>
    </reaction>
    <physiologicalReaction direction="left-to-right" evidence="9">
        <dbReference type="Rhea" id="RHEA:22741"/>
    </physiologicalReaction>
</comment>